<evidence type="ECO:0000313" key="4">
    <source>
        <dbReference type="Proteomes" id="UP001278500"/>
    </source>
</evidence>
<name>A0AAE0J7R6_9PEZI</name>
<dbReference type="GeneID" id="87860475"/>
<dbReference type="Proteomes" id="UP001278500">
    <property type="component" value="Unassembled WGS sequence"/>
</dbReference>
<keyword evidence="1" id="KW-0472">Membrane</keyword>
<dbReference type="AlphaFoldDB" id="A0AAE0J7R6"/>
<organism evidence="3 4">
    <name type="scientific">Neurospora tetraspora</name>
    <dbReference type="NCBI Taxonomy" id="94610"/>
    <lineage>
        <taxon>Eukaryota</taxon>
        <taxon>Fungi</taxon>
        <taxon>Dikarya</taxon>
        <taxon>Ascomycota</taxon>
        <taxon>Pezizomycotina</taxon>
        <taxon>Sordariomycetes</taxon>
        <taxon>Sordariomycetidae</taxon>
        <taxon>Sordariales</taxon>
        <taxon>Sordariaceae</taxon>
        <taxon>Neurospora</taxon>
    </lineage>
</organism>
<evidence type="ECO:0000256" key="2">
    <source>
        <dbReference type="SAM" id="SignalP"/>
    </source>
</evidence>
<accession>A0AAE0J7R6</accession>
<evidence type="ECO:0000256" key="1">
    <source>
        <dbReference type="SAM" id="Phobius"/>
    </source>
</evidence>
<reference evidence="3" key="1">
    <citation type="journal article" date="2023" name="Mol. Phylogenet. Evol.">
        <title>Genome-scale phylogeny and comparative genomics of the fungal order Sordariales.</title>
        <authorList>
            <person name="Hensen N."/>
            <person name="Bonometti L."/>
            <person name="Westerberg I."/>
            <person name="Brannstrom I.O."/>
            <person name="Guillou S."/>
            <person name="Cros-Aarteil S."/>
            <person name="Calhoun S."/>
            <person name="Haridas S."/>
            <person name="Kuo A."/>
            <person name="Mondo S."/>
            <person name="Pangilinan J."/>
            <person name="Riley R."/>
            <person name="LaButti K."/>
            <person name="Andreopoulos B."/>
            <person name="Lipzen A."/>
            <person name="Chen C."/>
            <person name="Yan M."/>
            <person name="Daum C."/>
            <person name="Ng V."/>
            <person name="Clum A."/>
            <person name="Steindorff A."/>
            <person name="Ohm R.A."/>
            <person name="Martin F."/>
            <person name="Silar P."/>
            <person name="Natvig D.O."/>
            <person name="Lalanne C."/>
            <person name="Gautier V."/>
            <person name="Ament-Velasquez S.L."/>
            <person name="Kruys A."/>
            <person name="Hutchinson M.I."/>
            <person name="Powell A.J."/>
            <person name="Barry K."/>
            <person name="Miller A.N."/>
            <person name="Grigoriev I.V."/>
            <person name="Debuchy R."/>
            <person name="Gladieux P."/>
            <person name="Hiltunen Thoren M."/>
            <person name="Johannesson H."/>
        </authorList>
    </citation>
    <scope>NUCLEOTIDE SEQUENCE</scope>
    <source>
        <strain evidence="3">CBS 560.94</strain>
    </source>
</reference>
<keyword evidence="1" id="KW-0812">Transmembrane</keyword>
<evidence type="ECO:0000313" key="3">
    <source>
        <dbReference type="EMBL" id="KAK3338095.1"/>
    </source>
</evidence>
<sequence>MNSNNHANRSALAALLVTLLLALNQIIIDTTINGIIVIDSFLSPLWISSIIVIDRIFTATKLFTSGLGPAFQLSNAIGKTLQWMAKQVSPTTTVSEKESKIAKESLEFLESRIEYLTTFPMPPLQLLSDIMQQSPTFKHFTDSKSVIL</sequence>
<keyword evidence="2" id="KW-0732">Signal</keyword>
<keyword evidence="1" id="KW-1133">Transmembrane helix</keyword>
<proteinExistence type="predicted"/>
<dbReference type="EMBL" id="JAUEPP010000008">
    <property type="protein sequence ID" value="KAK3338095.1"/>
    <property type="molecule type" value="Genomic_DNA"/>
</dbReference>
<feature type="signal peptide" evidence="2">
    <location>
        <begin position="1"/>
        <end position="22"/>
    </location>
</feature>
<feature type="chain" id="PRO_5042047421" evidence="2">
    <location>
        <begin position="23"/>
        <end position="148"/>
    </location>
</feature>
<feature type="transmembrane region" description="Helical" evidence="1">
    <location>
        <begin position="34"/>
        <end position="53"/>
    </location>
</feature>
<keyword evidence="4" id="KW-1185">Reference proteome</keyword>
<protein>
    <submittedName>
        <fullName evidence="3">Uncharacterized protein</fullName>
    </submittedName>
</protein>
<dbReference type="RefSeq" id="XP_062677546.1">
    <property type="nucleotide sequence ID" value="XM_062823321.1"/>
</dbReference>
<reference evidence="3" key="2">
    <citation type="submission" date="2023-06" db="EMBL/GenBank/DDBJ databases">
        <authorList>
            <consortium name="Lawrence Berkeley National Laboratory"/>
            <person name="Haridas S."/>
            <person name="Hensen N."/>
            <person name="Bonometti L."/>
            <person name="Westerberg I."/>
            <person name="Brannstrom I.O."/>
            <person name="Guillou S."/>
            <person name="Cros-Aarteil S."/>
            <person name="Calhoun S."/>
            <person name="Kuo A."/>
            <person name="Mondo S."/>
            <person name="Pangilinan J."/>
            <person name="Riley R."/>
            <person name="Labutti K."/>
            <person name="Andreopoulos B."/>
            <person name="Lipzen A."/>
            <person name="Chen C."/>
            <person name="Yanf M."/>
            <person name="Daum C."/>
            <person name="Ng V."/>
            <person name="Clum A."/>
            <person name="Steindorff A."/>
            <person name="Ohm R."/>
            <person name="Martin F."/>
            <person name="Silar P."/>
            <person name="Natvig D."/>
            <person name="Lalanne C."/>
            <person name="Gautier V."/>
            <person name="Ament-Velasquez S.L."/>
            <person name="Kruys A."/>
            <person name="Hutchinson M.I."/>
            <person name="Powell A.J."/>
            <person name="Barry K."/>
            <person name="Miller A.N."/>
            <person name="Grigoriev I.V."/>
            <person name="Debuchy R."/>
            <person name="Gladieux P."/>
            <person name="Thoren M.H."/>
            <person name="Johannesson H."/>
        </authorList>
    </citation>
    <scope>NUCLEOTIDE SEQUENCE</scope>
    <source>
        <strain evidence="3">CBS 560.94</strain>
    </source>
</reference>
<gene>
    <name evidence="3" type="ORF">B0H65DRAFT_312378</name>
</gene>
<comment type="caution">
    <text evidence="3">The sequence shown here is derived from an EMBL/GenBank/DDBJ whole genome shotgun (WGS) entry which is preliminary data.</text>
</comment>